<dbReference type="AlphaFoldDB" id="A0A7H2BIF1"/>
<dbReference type="RefSeq" id="WP_190616964.1">
    <property type="nucleotide sequence ID" value="NZ_CP061538.1"/>
</dbReference>
<dbReference type="PANTHER" id="PTHR32309:SF13">
    <property type="entry name" value="FERRIC ENTEROBACTIN TRANSPORT PROTEIN FEPE"/>
    <property type="match status" value="1"/>
</dbReference>
<evidence type="ECO:0000313" key="12">
    <source>
        <dbReference type="Proteomes" id="UP000516421"/>
    </source>
</evidence>
<protein>
    <recommendedName>
        <fullName evidence="2">non-specific protein-tyrosine kinase</fullName>
        <ecNumber evidence="2">2.7.10.2</ecNumber>
    </recommendedName>
</protein>
<reference evidence="11 12" key="1">
    <citation type="submission" date="2020-09" db="EMBL/GenBank/DDBJ databases">
        <title>Investigation of environmental microbe.</title>
        <authorList>
            <person name="Ou Y."/>
            <person name="Kang Q."/>
        </authorList>
    </citation>
    <scope>NUCLEOTIDE SEQUENCE [LARGE SCALE GENOMIC DNA]</scope>
    <source>
        <strain evidence="11 12">KJZ-9</strain>
    </source>
</reference>
<comment type="catalytic activity">
    <reaction evidence="8">
        <text>L-tyrosyl-[protein] + ATP = O-phospho-L-tyrosyl-[protein] + ADP + H(+)</text>
        <dbReference type="Rhea" id="RHEA:10596"/>
        <dbReference type="Rhea" id="RHEA-COMP:10136"/>
        <dbReference type="Rhea" id="RHEA-COMP:20101"/>
        <dbReference type="ChEBI" id="CHEBI:15378"/>
        <dbReference type="ChEBI" id="CHEBI:30616"/>
        <dbReference type="ChEBI" id="CHEBI:46858"/>
        <dbReference type="ChEBI" id="CHEBI:61978"/>
        <dbReference type="ChEBI" id="CHEBI:456216"/>
        <dbReference type="EC" id="2.7.10.2"/>
    </reaction>
</comment>
<dbReference type="GO" id="GO:0005524">
    <property type="term" value="F:ATP binding"/>
    <property type="evidence" value="ECO:0007669"/>
    <property type="project" value="UniProtKB-KW"/>
</dbReference>
<evidence type="ECO:0000256" key="7">
    <source>
        <dbReference type="ARBA" id="ARBA00023137"/>
    </source>
</evidence>
<dbReference type="Proteomes" id="UP000516421">
    <property type="component" value="Chromosome"/>
</dbReference>
<keyword evidence="6" id="KW-0067">ATP-binding</keyword>
<keyword evidence="10" id="KW-1133">Transmembrane helix</keyword>
<evidence type="ECO:0000256" key="2">
    <source>
        <dbReference type="ARBA" id="ARBA00011903"/>
    </source>
</evidence>
<feature type="transmembrane region" description="Helical" evidence="10">
    <location>
        <begin position="171"/>
        <end position="190"/>
    </location>
</feature>
<evidence type="ECO:0000256" key="10">
    <source>
        <dbReference type="SAM" id="Phobius"/>
    </source>
</evidence>
<organism evidence="11 12">
    <name type="scientific">Rothia amarae</name>
    <dbReference type="NCBI Taxonomy" id="169480"/>
    <lineage>
        <taxon>Bacteria</taxon>
        <taxon>Bacillati</taxon>
        <taxon>Actinomycetota</taxon>
        <taxon>Actinomycetes</taxon>
        <taxon>Micrococcales</taxon>
        <taxon>Micrococcaceae</taxon>
        <taxon>Rothia</taxon>
    </lineage>
</organism>
<keyword evidence="10" id="KW-0812">Transmembrane</keyword>
<evidence type="ECO:0000313" key="11">
    <source>
        <dbReference type="EMBL" id="QNV39447.1"/>
    </source>
</evidence>
<gene>
    <name evidence="11" type="ORF">IDM48_08660</name>
</gene>
<evidence type="ECO:0000256" key="6">
    <source>
        <dbReference type="ARBA" id="ARBA00022840"/>
    </source>
</evidence>
<dbReference type="GO" id="GO:0004715">
    <property type="term" value="F:non-membrane spanning protein tyrosine kinase activity"/>
    <property type="evidence" value="ECO:0007669"/>
    <property type="project" value="UniProtKB-EC"/>
</dbReference>
<dbReference type="FunFam" id="3.40.50.300:FF:000527">
    <property type="entry name" value="Tyrosine-protein kinase etk"/>
    <property type="match status" value="1"/>
</dbReference>
<dbReference type="CDD" id="cd05387">
    <property type="entry name" value="BY-kinase"/>
    <property type="match status" value="1"/>
</dbReference>
<dbReference type="GO" id="GO:0005886">
    <property type="term" value="C:plasma membrane"/>
    <property type="evidence" value="ECO:0007669"/>
    <property type="project" value="UniProtKB-ARBA"/>
</dbReference>
<dbReference type="InterPro" id="IPR027417">
    <property type="entry name" value="P-loop_NTPase"/>
</dbReference>
<feature type="transmembrane region" description="Helical" evidence="10">
    <location>
        <begin position="16"/>
        <end position="34"/>
    </location>
</feature>
<keyword evidence="3 11" id="KW-0808">Transferase</keyword>
<keyword evidence="5 11" id="KW-0418">Kinase</keyword>
<feature type="compositionally biased region" description="Basic residues" evidence="9">
    <location>
        <begin position="459"/>
        <end position="473"/>
    </location>
</feature>
<dbReference type="SUPFAM" id="SSF52540">
    <property type="entry name" value="P-loop containing nucleoside triphosphate hydrolases"/>
    <property type="match status" value="1"/>
</dbReference>
<feature type="region of interest" description="Disordered" evidence="9">
    <location>
        <begin position="453"/>
        <end position="473"/>
    </location>
</feature>
<evidence type="ECO:0000256" key="8">
    <source>
        <dbReference type="ARBA" id="ARBA00051245"/>
    </source>
</evidence>
<dbReference type="EMBL" id="CP061538">
    <property type="protein sequence ID" value="QNV39447.1"/>
    <property type="molecule type" value="Genomic_DNA"/>
</dbReference>
<keyword evidence="12" id="KW-1185">Reference proteome</keyword>
<evidence type="ECO:0000256" key="5">
    <source>
        <dbReference type="ARBA" id="ARBA00022777"/>
    </source>
</evidence>
<dbReference type="Gene3D" id="3.40.50.300">
    <property type="entry name" value="P-loop containing nucleotide triphosphate hydrolases"/>
    <property type="match status" value="1"/>
</dbReference>
<dbReference type="InterPro" id="IPR033756">
    <property type="entry name" value="YlxH/NBP35"/>
</dbReference>
<dbReference type="PANTHER" id="PTHR32309">
    <property type="entry name" value="TYROSINE-PROTEIN KINASE"/>
    <property type="match status" value="1"/>
</dbReference>
<evidence type="ECO:0000256" key="3">
    <source>
        <dbReference type="ARBA" id="ARBA00022679"/>
    </source>
</evidence>
<evidence type="ECO:0000256" key="9">
    <source>
        <dbReference type="SAM" id="MobiDB-lite"/>
    </source>
</evidence>
<name>A0A7H2BIF1_9MICC</name>
<evidence type="ECO:0000256" key="1">
    <source>
        <dbReference type="ARBA" id="ARBA00007316"/>
    </source>
</evidence>
<dbReference type="KEGG" id="rama:IDM48_08660"/>
<keyword evidence="4" id="KW-0547">Nucleotide-binding</keyword>
<proteinExistence type="inferred from homology"/>
<keyword evidence="7" id="KW-0829">Tyrosine-protein kinase</keyword>
<keyword evidence="10" id="KW-0472">Membrane</keyword>
<dbReference type="NCBIfam" id="TIGR01007">
    <property type="entry name" value="eps_fam"/>
    <property type="match status" value="1"/>
</dbReference>
<dbReference type="InterPro" id="IPR050445">
    <property type="entry name" value="Bact_polysacc_biosynth/exp"/>
</dbReference>
<dbReference type="Pfam" id="PF10609">
    <property type="entry name" value="ParA"/>
    <property type="match status" value="1"/>
</dbReference>
<dbReference type="InterPro" id="IPR005702">
    <property type="entry name" value="Wzc-like_C"/>
</dbReference>
<accession>A0A7H2BIF1</accession>
<dbReference type="GO" id="GO:0042802">
    <property type="term" value="F:identical protein binding"/>
    <property type="evidence" value="ECO:0007669"/>
    <property type="project" value="UniProtKB-ARBA"/>
</dbReference>
<dbReference type="EC" id="2.7.10.2" evidence="2"/>
<evidence type="ECO:0000256" key="4">
    <source>
        <dbReference type="ARBA" id="ARBA00022741"/>
    </source>
</evidence>
<comment type="similarity">
    <text evidence="1">Belongs to the CpsD/CapB family.</text>
</comment>
<sequence>MTVLDFVRMVRVNAKYLLIGTLVGALLGFGYSLLQPKVYASSATGYVTVGESTGIGDVISGSSAAKDKASSYLALVSSGPVADEIVKQNPNIGMSAEEIKGHLTASLEGDSALMKVQATASSPEAAQTLANTSLSATAKVVNDLEGSTTVRVVPLDDATLPGAPSSPNTKLNVLAGALAGLVLVFAAIFLRKAIDVRVRTRDDVAKATKTGVLGTLPETEQLSEKNLLTNQDDHTSQEAIRQLRTNLRFVNVDNPPKSVLVTSSEPGEGKSTVSTSLARSLAESGQPTILIDADLRRPTIGKKFNIDAKIGLTQVLAGQVELAEAVRQYEDSQLFLLPAGRIPPNPSELLGSDKMRQLVKELSSEFMVIVDVPPLLPVTDASLLSSAVDGVILVATVGKTRKEHLEEAANMLNKVGAALIGVVINRTPLKGLGNSYYGFGYAGYYGGYSSYYGEDASKSSKKKRGSKRATRNK</sequence>